<accession>A0A6A5HV87</accession>
<dbReference type="SUPFAM" id="SSF56436">
    <property type="entry name" value="C-type lectin-like"/>
    <property type="match status" value="2"/>
</dbReference>
<evidence type="ECO:0000313" key="2">
    <source>
        <dbReference type="EMBL" id="KAF1770686.1"/>
    </source>
</evidence>
<dbReference type="PANTHER" id="PTHR47753">
    <property type="entry name" value="C-TYPE LECTIN-RELATED"/>
    <property type="match status" value="1"/>
</dbReference>
<evidence type="ECO:0008006" key="4">
    <source>
        <dbReference type="Google" id="ProtNLM"/>
    </source>
</evidence>
<dbReference type="CTD" id="9809877"/>
<reference evidence="2 3" key="1">
    <citation type="submission" date="2019-12" db="EMBL/GenBank/DDBJ databases">
        <title>Chromosome-level assembly of the Caenorhabditis remanei genome.</title>
        <authorList>
            <person name="Teterina A.A."/>
            <person name="Willis J.H."/>
            <person name="Phillips P.C."/>
        </authorList>
    </citation>
    <scope>NUCLEOTIDE SEQUENCE [LARGE SCALE GENOMIC DNA]</scope>
    <source>
        <strain evidence="2 3">PX506</strain>
        <tissue evidence="2">Whole organism</tissue>
    </source>
</reference>
<dbReference type="RefSeq" id="XP_053592108.1">
    <property type="nucleotide sequence ID" value="XM_053723463.1"/>
</dbReference>
<dbReference type="GeneID" id="9809877"/>
<comment type="caution">
    <text evidence="2">The sequence shown here is derived from an EMBL/GenBank/DDBJ whole genome shotgun (WGS) entry which is preliminary data.</text>
</comment>
<keyword evidence="1" id="KW-0732">Signal</keyword>
<dbReference type="InterPro" id="IPR016186">
    <property type="entry name" value="C-type_lectin-like/link_sf"/>
</dbReference>
<dbReference type="InterPro" id="IPR016187">
    <property type="entry name" value="CTDL_fold"/>
</dbReference>
<organism evidence="2 3">
    <name type="scientific">Caenorhabditis remanei</name>
    <name type="common">Caenorhabditis vulgaris</name>
    <dbReference type="NCBI Taxonomy" id="31234"/>
    <lineage>
        <taxon>Eukaryota</taxon>
        <taxon>Metazoa</taxon>
        <taxon>Ecdysozoa</taxon>
        <taxon>Nematoda</taxon>
        <taxon>Chromadorea</taxon>
        <taxon>Rhabditida</taxon>
        <taxon>Rhabditina</taxon>
        <taxon>Rhabditomorpha</taxon>
        <taxon>Rhabditoidea</taxon>
        <taxon>Rhabditidae</taxon>
        <taxon>Peloderinae</taxon>
        <taxon>Caenorhabditis</taxon>
    </lineage>
</organism>
<dbReference type="Gene3D" id="3.10.100.10">
    <property type="entry name" value="Mannose-Binding Protein A, subunit A"/>
    <property type="match status" value="1"/>
</dbReference>
<dbReference type="PANTHER" id="PTHR47753:SF3">
    <property type="entry name" value="C-TYPE LECTIN"/>
    <property type="match status" value="1"/>
</dbReference>
<dbReference type="EMBL" id="WUAV01000001">
    <property type="protein sequence ID" value="KAF1770686.1"/>
    <property type="molecule type" value="Genomic_DNA"/>
</dbReference>
<name>A0A6A5HV87_CAERE</name>
<feature type="signal peptide" evidence="1">
    <location>
        <begin position="1"/>
        <end position="37"/>
    </location>
</feature>
<dbReference type="KEGG" id="crq:GCK72_002507"/>
<sequence>MSPFQKAHILWKLQSRSTWELNFVLLSALFLVPLARSDNGNKFNDFQLQYDKKADRSSMLYCFVFNGKIANVDPNNEEKGYKCEVNMQTWTKDDDHAKDYCESRFPYYIIGAKPTAEATTTCTFQINLKCADDYWQIHGKCYKLFDQKYTWEKAIEQCSANTQGKDPLMKPKVAHYYSITMNNYLQDMIGILDAWVYVSDLRDYFVNGKGNAAVYVQDGAYKFDTRKGDILMDDHLSKHQVICEYTPGMTMAEMFYLADIYSEIYPIHVYTGGAIIPSANFMTVLQTGLRPINDQSNYDGKAEKFTTDNIGDICTSIGNILNVNSYPMTAIEEEFNDVKSYLKDQRFFLTNAFKNDGCSLKDFKQKNGNDADYQLYQGKQRGKDNYCHSHSLSFNKDGRFPTMAGMRAPALCTLHYPTAIRKCEDFGAALSGFDSYDEYKKVLDKLKPNPAKNPGSVLSHYFLGGRAPCKVDCDNGANRYLASWDSNVAVNTTFLNSYNFRQLSAKEVARISVREDDNAFHLHDFHDFSIQFYVCGKSANFKRSDRIKSGLKVIGK</sequence>
<evidence type="ECO:0000313" key="3">
    <source>
        <dbReference type="Proteomes" id="UP000483820"/>
    </source>
</evidence>
<gene>
    <name evidence="2" type="ORF">GCK72_002507</name>
</gene>
<evidence type="ECO:0000256" key="1">
    <source>
        <dbReference type="SAM" id="SignalP"/>
    </source>
</evidence>
<protein>
    <recommendedName>
        <fullName evidence="4">C-type lectin domain-containing protein</fullName>
    </recommendedName>
</protein>
<feature type="chain" id="PRO_5025685695" description="C-type lectin domain-containing protein" evidence="1">
    <location>
        <begin position="38"/>
        <end position="556"/>
    </location>
</feature>
<proteinExistence type="predicted"/>
<dbReference type="Proteomes" id="UP000483820">
    <property type="component" value="Chromosome I"/>
</dbReference>
<dbReference type="AlphaFoldDB" id="A0A6A5HV87"/>